<keyword evidence="3" id="KW-0482">Metalloprotease</keyword>
<dbReference type="GO" id="GO:0080120">
    <property type="term" value="P:CAAX-box protein maturation"/>
    <property type="evidence" value="ECO:0007669"/>
    <property type="project" value="UniProtKB-ARBA"/>
</dbReference>
<feature type="transmembrane region" description="Helical" evidence="1">
    <location>
        <begin position="206"/>
        <end position="224"/>
    </location>
</feature>
<comment type="caution">
    <text evidence="3">The sequence shown here is derived from an EMBL/GenBank/DDBJ whole genome shotgun (WGS) entry which is preliminary data.</text>
</comment>
<feature type="transmembrane region" description="Helical" evidence="1">
    <location>
        <begin position="68"/>
        <end position="86"/>
    </location>
</feature>
<dbReference type="GO" id="GO:0008237">
    <property type="term" value="F:metallopeptidase activity"/>
    <property type="evidence" value="ECO:0007669"/>
    <property type="project" value="UniProtKB-KW"/>
</dbReference>
<evidence type="ECO:0000313" key="4">
    <source>
        <dbReference type="Proteomes" id="UP001056429"/>
    </source>
</evidence>
<accession>A0A9J6P768</accession>
<dbReference type="AlphaFoldDB" id="A0A9J6P768"/>
<feature type="transmembrane region" description="Helical" evidence="1">
    <location>
        <begin position="277"/>
        <end position="300"/>
    </location>
</feature>
<dbReference type="PANTHER" id="PTHR39430:SF1">
    <property type="entry name" value="PROTEASE"/>
    <property type="match status" value="1"/>
</dbReference>
<feature type="transmembrane region" description="Helical" evidence="1">
    <location>
        <begin position="136"/>
        <end position="160"/>
    </location>
</feature>
<dbReference type="GO" id="GO:0004175">
    <property type="term" value="F:endopeptidase activity"/>
    <property type="evidence" value="ECO:0007669"/>
    <property type="project" value="UniProtKB-ARBA"/>
</dbReference>
<proteinExistence type="predicted"/>
<dbReference type="PANTHER" id="PTHR39430">
    <property type="entry name" value="MEMBRANE-ASSOCIATED PROTEASE-RELATED"/>
    <property type="match status" value="1"/>
</dbReference>
<dbReference type="InterPro" id="IPR003675">
    <property type="entry name" value="Rce1/LyrA-like_dom"/>
</dbReference>
<keyword evidence="1" id="KW-0812">Transmembrane</keyword>
<keyword evidence="4" id="KW-1185">Reference proteome</keyword>
<sequence length="306" mass="32777">MNENQSRLIEGFRSEKKKPNTVVSVLLLIFTVALAFVLMIVGQIIGGIVIGVITLAVPTDMGMTTNTILNLVFIFGGMAVVFMLYVKFIQKRKVRTLGFYKENAGKNYIKGFFIGIAMMTISVLICYATGSMKPTTTASGVAVGAAAIGPVLLILIGWIIQGGTEEIITRGWLLPVIGARYNVILAIIISSSFFGLLHLGNNNVGVLPMINLILFGVFAAVYALREGAIWGVMGIHSAWNWAQGNIFGIEVSGNPVVGGTIFKFNNSGSQFISGGGFGIEGGIACTIVLVIGILIVYKFMNKEVLR</sequence>
<evidence type="ECO:0000313" key="3">
    <source>
        <dbReference type="EMBL" id="MCM1991982.1"/>
    </source>
</evidence>
<keyword evidence="3" id="KW-0378">Hydrolase</keyword>
<evidence type="ECO:0000259" key="2">
    <source>
        <dbReference type="Pfam" id="PF02517"/>
    </source>
</evidence>
<reference evidence="3" key="1">
    <citation type="journal article" date="2021" name="mSystems">
        <title>Bacteria and Archaea Synergistically Convert Glycine Betaine to Biogenic Methane in the Formosa Cold Seep of the South China Sea.</title>
        <authorList>
            <person name="Li L."/>
            <person name="Zhang W."/>
            <person name="Zhang S."/>
            <person name="Song L."/>
            <person name="Sun Q."/>
            <person name="Zhang H."/>
            <person name="Xiang H."/>
            <person name="Dong X."/>
        </authorList>
    </citation>
    <scope>NUCLEOTIDE SEQUENCE</scope>
    <source>
        <strain evidence="3">ZWT</strain>
    </source>
</reference>
<protein>
    <submittedName>
        <fullName evidence="3">CPBP family intramembrane metalloprotease</fullName>
    </submittedName>
</protein>
<organism evidence="3 4">
    <name type="scientific">Oceanirhabdus seepicola</name>
    <dbReference type="NCBI Taxonomy" id="2828781"/>
    <lineage>
        <taxon>Bacteria</taxon>
        <taxon>Bacillati</taxon>
        <taxon>Bacillota</taxon>
        <taxon>Clostridia</taxon>
        <taxon>Eubacteriales</taxon>
        <taxon>Clostridiaceae</taxon>
        <taxon>Oceanirhabdus</taxon>
    </lineage>
</organism>
<evidence type="ECO:0000256" key="1">
    <source>
        <dbReference type="SAM" id="Phobius"/>
    </source>
</evidence>
<gene>
    <name evidence="3" type="ORF">KDK92_19750</name>
</gene>
<keyword evidence="1" id="KW-1133">Transmembrane helix</keyword>
<reference evidence="3" key="2">
    <citation type="submission" date="2021-04" db="EMBL/GenBank/DDBJ databases">
        <authorList>
            <person name="Dong X."/>
        </authorList>
    </citation>
    <scope>NUCLEOTIDE SEQUENCE</scope>
    <source>
        <strain evidence="3">ZWT</strain>
    </source>
</reference>
<keyword evidence="1" id="KW-0472">Membrane</keyword>
<dbReference type="Proteomes" id="UP001056429">
    <property type="component" value="Unassembled WGS sequence"/>
</dbReference>
<keyword evidence="3" id="KW-0645">Protease</keyword>
<feature type="transmembrane region" description="Helical" evidence="1">
    <location>
        <begin position="181"/>
        <end position="200"/>
    </location>
</feature>
<dbReference type="EMBL" id="JAGSOJ010000004">
    <property type="protein sequence ID" value="MCM1991982.1"/>
    <property type="molecule type" value="Genomic_DNA"/>
</dbReference>
<feature type="transmembrane region" description="Helical" evidence="1">
    <location>
        <begin position="23"/>
        <end position="56"/>
    </location>
</feature>
<dbReference type="RefSeq" id="WP_250861114.1">
    <property type="nucleotide sequence ID" value="NZ_JAGSOJ010000004.1"/>
</dbReference>
<name>A0A9J6P768_9CLOT</name>
<dbReference type="Pfam" id="PF02517">
    <property type="entry name" value="Rce1-like"/>
    <property type="match status" value="1"/>
</dbReference>
<feature type="domain" description="CAAX prenyl protease 2/Lysostaphin resistance protein A-like" evidence="2">
    <location>
        <begin position="149"/>
        <end position="241"/>
    </location>
</feature>
<feature type="transmembrane region" description="Helical" evidence="1">
    <location>
        <begin position="107"/>
        <end position="130"/>
    </location>
</feature>